<accession>A0A839EJ29</accession>
<feature type="domain" description="N-acetyltransferase" evidence="1">
    <location>
        <begin position="16"/>
        <end position="177"/>
    </location>
</feature>
<evidence type="ECO:0000313" key="3">
    <source>
        <dbReference type="Proteomes" id="UP000549052"/>
    </source>
</evidence>
<dbReference type="EC" id="2.3.1.267" evidence="2"/>
<keyword evidence="3" id="KW-1185">Reference proteome</keyword>
<dbReference type="PANTHER" id="PTHR43792:SF1">
    <property type="entry name" value="N-ACETYLTRANSFERASE DOMAIN-CONTAINING PROTEIN"/>
    <property type="match status" value="1"/>
</dbReference>
<organism evidence="2 3">
    <name type="scientific">Phyllobacterium myrsinacearum</name>
    <dbReference type="NCBI Taxonomy" id="28101"/>
    <lineage>
        <taxon>Bacteria</taxon>
        <taxon>Pseudomonadati</taxon>
        <taxon>Pseudomonadota</taxon>
        <taxon>Alphaproteobacteria</taxon>
        <taxon>Hyphomicrobiales</taxon>
        <taxon>Phyllobacteriaceae</taxon>
        <taxon>Phyllobacterium</taxon>
    </lineage>
</organism>
<dbReference type="Gene3D" id="3.40.630.30">
    <property type="match status" value="1"/>
</dbReference>
<name>A0A839EJ29_9HYPH</name>
<proteinExistence type="predicted"/>
<evidence type="ECO:0000313" key="2">
    <source>
        <dbReference type="EMBL" id="MBA8876507.1"/>
    </source>
</evidence>
<dbReference type="PANTHER" id="PTHR43792">
    <property type="entry name" value="GNAT FAMILY, PUTATIVE (AFU_ORTHOLOGUE AFUA_3G00765)-RELATED-RELATED"/>
    <property type="match status" value="1"/>
</dbReference>
<reference evidence="2 3" key="1">
    <citation type="submission" date="2020-07" db="EMBL/GenBank/DDBJ databases">
        <title>Genomic Encyclopedia of Type Strains, Phase IV (KMG-V): Genome sequencing to study the core and pangenomes of soil and plant-associated prokaryotes.</title>
        <authorList>
            <person name="Whitman W."/>
        </authorList>
    </citation>
    <scope>NUCLEOTIDE SEQUENCE [LARGE SCALE GENOMIC DNA]</scope>
    <source>
        <strain evidence="2 3">AN3</strain>
    </source>
</reference>
<keyword evidence="2" id="KW-0012">Acyltransferase</keyword>
<dbReference type="Proteomes" id="UP000549052">
    <property type="component" value="Unassembled WGS sequence"/>
</dbReference>
<gene>
    <name evidence="2" type="ORF">FHW16_000189</name>
</gene>
<keyword evidence="2" id="KW-0808">Transferase</keyword>
<dbReference type="InterPro" id="IPR051531">
    <property type="entry name" value="N-acetyltransferase"/>
</dbReference>
<dbReference type="GO" id="GO:0008999">
    <property type="term" value="F:protein-N-terminal-alanine acetyltransferase activity"/>
    <property type="evidence" value="ECO:0007669"/>
    <property type="project" value="UniProtKB-EC"/>
</dbReference>
<dbReference type="EMBL" id="JACGXN010000001">
    <property type="protein sequence ID" value="MBA8876507.1"/>
    <property type="molecule type" value="Genomic_DNA"/>
</dbReference>
<dbReference type="Pfam" id="PF13302">
    <property type="entry name" value="Acetyltransf_3"/>
    <property type="match status" value="1"/>
</dbReference>
<dbReference type="SUPFAM" id="SSF55729">
    <property type="entry name" value="Acyl-CoA N-acyltransferases (Nat)"/>
    <property type="match status" value="1"/>
</dbReference>
<evidence type="ECO:0000259" key="1">
    <source>
        <dbReference type="PROSITE" id="PS51186"/>
    </source>
</evidence>
<dbReference type="RefSeq" id="WP_182547303.1">
    <property type="nucleotide sequence ID" value="NZ_JACGXN010000001.1"/>
</dbReference>
<sequence>MAHQLNGCPTLLTPRLRLRQFESRDETGLHACLGDENLTRYWDFSACETIEETRRWLRILAKTTSPYETMAWAVADRETDQCIGMVNYHHREARNHRLEIGYILRTEWQGRGLMGEAVQALVDHCAEHLKIHRISAVIHPGNTASIKLVERLGFECEGGPLRDYWRVGTTYMSPMLYSFIVS</sequence>
<dbReference type="PROSITE" id="PS51186">
    <property type="entry name" value="GNAT"/>
    <property type="match status" value="1"/>
</dbReference>
<dbReference type="InterPro" id="IPR016181">
    <property type="entry name" value="Acyl_CoA_acyltransferase"/>
</dbReference>
<comment type="caution">
    <text evidence="2">The sequence shown here is derived from an EMBL/GenBank/DDBJ whole genome shotgun (WGS) entry which is preliminary data.</text>
</comment>
<dbReference type="InterPro" id="IPR000182">
    <property type="entry name" value="GNAT_dom"/>
</dbReference>
<dbReference type="CDD" id="cd04301">
    <property type="entry name" value="NAT_SF"/>
    <property type="match status" value="1"/>
</dbReference>
<dbReference type="AlphaFoldDB" id="A0A839EJ29"/>
<protein>
    <submittedName>
        <fullName evidence="2">Ribosomal-protein-alanine N-acetyltransferase</fullName>
        <ecNumber evidence="2">2.3.1.267</ecNumber>
    </submittedName>
</protein>